<sequence>MWTLEELEPEIDDIRARIQQHRRGLKEYFVARDEEIDLAILCAVAQEPLLLVGPPGTAKSDLVVKLTESLGLGAGDYFEYMLTKFTEPSEILGPIDIAVLKEGRYLRRTRGLLPDCRVAFLDEIFKSNSAILNTLLTILNERKFYQDGQPTPVRLVMLFAATNDIPDQSELEAMADRFILKVETRPVKDRHFAELIDAGVMNESYRASGHKPWTRGAASLDDFLKLKRFMDLSFGLGREPGRDREQWFPRPVFAEMRRIVRALETEDKVLVSDRKLVKLYKVIRTQAFLNHGGAVQTQDLGLLAYVGNRRDELPVVASKVKALLGLGTGG</sequence>
<keyword evidence="4" id="KW-1185">Reference proteome</keyword>
<evidence type="ECO:0000259" key="2">
    <source>
        <dbReference type="Pfam" id="PF20030"/>
    </source>
</evidence>
<reference evidence="3" key="1">
    <citation type="submission" date="2021-08" db="EMBL/GenBank/DDBJ databases">
        <authorList>
            <person name="Stevens D.C."/>
        </authorList>
    </citation>
    <scope>NUCLEOTIDE SEQUENCE</scope>
    <source>
        <strain evidence="3">DSM 53165</strain>
    </source>
</reference>
<dbReference type="EMBL" id="JAIRAU010000001">
    <property type="protein sequence ID" value="MBZ5708434.1"/>
    <property type="molecule type" value="Genomic_DNA"/>
</dbReference>
<feature type="domain" description="ATPase RavA-like AAA lid" evidence="1">
    <location>
        <begin position="258"/>
        <end position="306"/>
    </location>
</feature>
<dbReference type="InterPro" id="IPR041538">
    <property type="entry name" value="RavA-like_AAA_lid"/>
</dbReference>
<dbReference type="InterPro" id="IPR050513">
    <property type="entry name" value="RavA_ATPases"/>
</dbReference>
<feature type="domain" description="MoxR" evidence="2">
    <location>
        <begin position="17"/>
        <end position="207"/>
    </location>
</feature>
<dbReference type="SUPFAM" id="SSF52540">
    <property type="entry name" value="P-loop containing nucleoside triphosphate hydrolases"/>
    <property type="match status" value="1"/>
</dbReference>
<dbReference type="PANTHER" id="PTHR32204:SF0">
    <property type="entry name" value="ATPASE RAVA"/>
    <property type="match status" value="1"/>
</dbReference>
<protein>
    <submittedName>
        <fullName evidence="3">AAA family ATPase</fullName>
    </submittedName>
</protein>
<dbReference type="Pfam" id="PF20030">
    <property type="entry name" value="bpMoxR"/>
    <property type="match status" value="1"/>
</dbReference>
<dbReference type="CDD" id="cd00009">
    <property type="entry name" value="AAA"/>
    <property type="match status" value="1"/>
</dbReference>
<dbReference type="PANTHER" id="PTHR32204">
    <property type="entry name" value="ATPASE RAVA"/>
    <property type="match status" value="1"/>
</dbReference>
<dbReference type="InterPro" id="IPR045427">
    <property type="entry name" value="MoxR"/>
</dbReference>
<evidence type="ECO:0000313" key="3">
    <source>
        <dbReference type="EMBL" id="MBZ5708434.1"/>
    </source>
</evidence>
<proteinExistence type="predicted"/>
<evidence type="ECO:0000313" key="4">
    <source>
        <dbReference type="Proteomes" id="UP001139031"/>
    </source>
</evidence>
<name>A0ABS7TJN6_9BACT</name>
<dbReference type="Pfam" id="PF17868">
    <property type="entry name" value="AAA_lid_8"/>
    <property type="match status" value="1"/>
</dbReference>
<evidence type="ECO:0000259" key="1">
    <source>
        <dbReference type="Pfam" id="PF17868"/>
    </source>
</evidence>
<accession>A0ABS7TJN6</accession>
<comment type="caution">
    <text evidence="3">The sequence shown here is derived from an EMBL/GenBank/DDBJ whole genome shotgun (WGS) entry which is preliminary data.</text>
</comment>
<gene>
    <name evidence="3" type="ORF">K7C98_04140</name>
</gene>
<dbReference type="InterPro" id="IPR027417">
    <property type="entry name" value="P-loop_NTPase"/>
</dbReference>
<dbReference type="RefSeq" id="WP_224190183.1">
    <property type="nucleotide sequence ID" value="NZ_JAIRAU010000001.1"/>
</dbReference>
<dbReference type="Proteomes" id="UP001139031">
    <property type="component" value="Unassembled WGS sequence"/>
</dbReference>
<organism evidence="3 4">
    <name type="scientific">Nannocystis pusilla</name>
    <dbReference type="NCBI Taxonomy" id="889268"/>
    <lineage>
        <taxon>Bacteria</taxon>
        <taxon>Pseudomonadati</taxon>
        <taxon>Myxococcota</taxon>
        <taxon>Polyangia</taxon>
        <taxon>Nannocystales</taxon>
        <taxon>Nannocystaceae</taxon>
        <taxon>Nannocystis</taxon>
    </lineage>
</organism>
<dbReference type="Gene3D" id="3.40.50.300">
    <property type="entry name" value="P-loop containing nucleotide triphosphate hydrolases"/>
    <property type="match status" value="1"/>
</dbReference>